<protein>
    <submittedName>
        <fullName evidence="4">Sugar kinase of the NBD/HSP70 family, may contain an N-terminal HTH domain</fullName>
    </submittedName>
</protein>
<reference evidence="5" key="1">
    <citation type="submission" date="2017-07" db="EMBL/GenBank/DDBJ databases">
        <authorList>
            <person name="Varghese N."/>
            <person name="Submissions S."/>
        </authorList>
    </citation>
    <scope>NUCLEOTIDE SEQUENCE [LARGE SCALE GENOMIC DNA]</scope>
    <source>
        <strain evidence="5">NLAE-zl-C134</strain>
    </source>
</reference>
<dbReference type="PANTHER" id="PTHR18964:SF149">
    <property type="entry name" value="BIFUNCTIONAL UDP-N-ACETYLGLUCOSAMINE 2-EPIMERASE_N-ACETYLMANNOSAMINE KINASE"/>
    <property type="match status" value="1"/>
</dbReference>
<dbReference type="InterPro" id="IPR036388">
    <property type="entry name" value="WH-like_DNA-bd_sf"/>
</dbReference>
<proteinExistence type="inferred from homology"/>
<keyword evidence="3" id="KW-0859">Xylose metabolism</keyword>
<dbReference type="GO" id="GO:0042732">
    <property type="term" value="P:D-xylose metabolic process"/>
    <property type="evidence" value="ECO:0007669"/>
    <property type="project" value="UniProtKB-KW"/>
</dbReference>
<keyword evidence="3" id="KW-0119">Carbohydrate metabolism</keyword>
<evidence type="ECO:0000256" key="1">
    <source>
        <dbReference type="ARBA" id="ARBA00002486"/>
    </source>
</evidence>
<dbReference type="Pfam" id="PF00480">
    <property type="entry name" value="ROK"/>
    <property type="match status" value="1"/>
</dbReference>
<dbReference type="SUPFAM" id="SSF46785">
    <property type="entry name" value="Winged helix' DNA-binding domain"/>
    <property type="match status" value="1"/>
</dbReference>
<dbReference type="GO" id="GO:0016301">
    <property type="term" value="F:kinase activity"/>
    <property type="evidence" value="ECO:0007669"/>
    <property type="project" value="UniProtKB-KW"/>
</dbReference>
<dbReference type="Gene3D" id="3.30.420.40">
    <property type="match status" value="2"/>
</dbReference>
<evidence type="ECO:0000313" key="5">
    <source>
        <dbReference type="Proteomes" id="UP000254051"/>
    </source>
</evidence>
<comment type="function">
    <text evidence="1">Transcriptional repressor of xylose-utilizing enzymes.</text>
</comment>
<dbReference type="SUPFAM" id="SSF53067">
    <property type="entry name" value="Actin-like ATPase domain"/>
    <property type="match status" value="1"/>
</dbReference>
<dbReference type="RefSeq" id="WP_109712934.1">
    <property type="nucleotide sequence ID" value="NZ_QGDS01000011.1"/>
</dbReference>
<dbReference type="InterPro" id="IPR000600">
    <property type="entry name" value="ROK"/>
</dbReference>
<organism evidence="4 5">
    <name type="scientific">Faecalicatena contorta</name>
    <dbReference type="NCBI Taxonomy" id="39482"/>
    <lineage>
        <taxon>Bacteria</taxon>
        <taxon>Bacillati</taxon>
        <taxon>Bacillota</taxon>
        <taxon>Clostridia</taxon>
        <taxon>Lachnospirales</taxon>
        <taxon>Lachnospiraceae</taxon>
        <taxon>Faecalicatena</taxon>
    </lineage>
</organism>
<name>A0A315ZTA0_9FIRM</name>
<evidence type="ECO:0000256" key="3">
    <source>
        <dbReference type="ARBA" id="ARBA00022629"/>
    </source>
</evidence>
<evidence type="ECO:0000313" key="4">
    <source>
        <dbReference type="EMBL" id="SUQ15265.1"/>
    </source>
</evidence>
<dbReference type="PANTHER" id="PTHR18964">
    <property type="entry name" value="ROK (REPRESSOR, ORF, KINASE) FAMILY"/>
    <property type="match status" value="1"/>
</dbReference>
<gene>
    <name evidence="4" type="ORF">SAMN05216529_11150</name>
</gene>
<dbReference type="EMBL" id="UHJJ01000011">
    <property type="protein sequence ID" value="SUQ15265.1"/>
    <property type="molecule type" value="Genomic_DNA"/>
</dbReference>
<keyword evidence="4" id="KW-0808">Transferase</keyword>
<sequence>MVKESDSIIQNRKYYQRNKMLSIIRFHKNVSRYDIKKITSYSMTTVISMIDELISQGYVYEVECEENRVGRKPVWIKLNPEGGYFIGIEFNGRMMHCDMVDFSGNVIYRNETAMHREDSRAVIVGKIVNNIKMAREQLGEKKDKALGVGIGVPGYVNKEEGIAKGYTHFADWKDVPIKEIIEEQIDIPCYIENNVDVMAFAYKWLYFKGDYEDFLFLSIRTGARLVPVINNRLVFSETGFSGEIGHVKIAPRHDICTCGKFGCLNTEVSDFAIAAKIREGIRIGRFQEIKEMVKGDMEAITVNTFVKSVLLRHEDSSTLMREIAMHLGNALGFTVNLLAPRKIIIFGELAKIGSLFIDEVRRNIEEVVIPENIEGFSVEASNEGEDLGAIGAAALVMQRQFNFIEQTI</sequence>
<accession>A0A315ZTA0</accession>
<evidence type="ECO:0000256" key="2">
    <source>
        <dbReference type="ARBA" id="ARBA00006479"/>
    </source>
</evidence>
<dbReference type="OrthoDB" id="9796533at2"/>
<dbReference type="Gene3D" id="1.10.10.10">
    <property type="entry name" value="Winged helix-like DNA-binding domain superfamily/Winged helix DNA-binding domain"/>
    <property type="match status" value="1"/>
</dbReference>
<comment type="similarity">
    <text evidence="2">Belongs to the ROK (NagC/XylR) family.</text>
</comment>
<dbReference type="InterPro" id="IPR043129">
    <property type="entry name" value="ATPase_NBD"/>
</dbReference>
<keyword evidence="4" id="KW-0418">Kinase</keyword>
<dbReference type="InterPro" id="IPR036390">
    <property type="entry name" value="WH_DNA-bd_sf"/>
</dbReference>
<dbReference type="AlphaFoldDB" id="A0A315ZTA0"/>
<dbReference type="Proteomes" id="UP000254051">
    <property type="component" value="Unassembled WGS sequence"/>
</dbReference>
<keyword evidence="5" id="KW-1185">Reference proteome</keyword>